<dbReference type="HOGENOM" id="CLU_3436025_0_0_1"/>
<keyword evidence="2" id="KW-1185">Reference proteome</keyword>
<dbReference type="Proteomes" id="UP000015102">
    <property type="component" value="Unassembled WGS sequence"/>
</dbReference>
<dbReference type="EMBL" id="CAQQ02127209">
    <property type="status" value="NOT_ANNOTATED_CDS"/>
    <property type="molecule type" value="Genomic_DNA"/>
</dbReference>
<reference evidence="2" key="1">
    <citation type="submission" date="2013-02" db="EMBL/GenBank/DDBJ databases">
        <authorList>
            <person name="Hughes D."/>
        </authorList>
    </citation>
    <scope>NUCLEOTIDE SEQUENCE</scope>
    <source>
        <strain>Durham</strain>
        <strain evidence="2">NC isolate 2 -- Noor lab</strain>
    </source>
</reference>
<protein>
    <submittedName>
        <fullName evidence="1">Uncharacterized protein</fullName>
    </submittedName>
</protein>
<name>T1GX95_MEGSC</name>
<evidence type="ECO:0000313" key="2">
    <source>
        <dbReference type="Proteomes" id="UP000015102"/>
    </source>
</evidence>
<reference evidence="1" key="2">
    <citation type="submission" date="2015-06" db="UniProtKB">
        <authorList>
            <consortium name="EnsemblMetazoa"/>
        </authorList>
    </citation>
    <scope>IDENTIFICATION</scope>
</reference>
<organism evidence="1 2">
    <name type="scientific">Megaselia scalaris</name>
    <name type="common">Humpbacked fly</name>
    <name type="synonym">Phora scalaris</name>
    <dbReference type="NCBI Taxonomy" id="36166"/>
    <lineage>
        <taxon>Eukaryota</taxon>
        <taxon>Metazoa</taxon>
        <taxon>Ecdysozoa</taxon>
        <taxon>Arthropoda</taxon>
        <taxon>Hexapoda</taxon>
        <taxon>Insecta</taxon>
        <taxon>Pterygota</taxon>
        <taxon>Neoptera</taxon>
        <taxon>Endopterygota</taxon>
        <taxon>Diptera</taxon>
        <taxon>Brachycera</taxon>
        <taxon>Muscomorpha</taxon>
        <taxon>Platypezoidea</taxon>
        <taxon>Phoridae</taxon>
        <taxon>Megaseliini</taxon>
        <taxon>Megaselia</taxon>
    </lineage>
</organism>
<sequence>MWMMTVQYSSQNL</sequence>
<dbReference type="EnsemblMetazoa" id="MESCA008437-RA">
    <property type="protein sequence ID" value="MESCA008437-PA"/>
    <property type="gene ID" value="MESCA008437"/>
</dbReference>
<proteinExistence type="predicted"/>
<evidence type="ECO:0000313" key="1">
    <source>
        <dbReference type="EnsemblMetazoa" id="MESCA008437-PA"/>
    </source>
</evidence>
<accession>T1GX95</accession>